<dbReference type="Proteomes" id="UP000008707">
    <property type="component" value="Chromosome"/>
</dbReference>
<dbReference type="PANTHER" id="PTHR33516">
    <property type="entry name" value="LEXA REPRESSOR"/>
    <property type="match status" value="1"/>
</dbReference>
<dbReference type="CDD" id="cd06529">
    <property type="entry name" value="S24_LexA-like"/>
    <property type="match status" value="1"/>
</dbReference>
<dbReference type="InterPro" id="IPR015927">
    <property type="entry name" value="Peptidase_S24_S26A/B/C"/>
</dbReference>
<dbReference type="SMART" id="SM00530">
    <property type="entry name" value="HTH_XRE"/>
    <property type="match status" value="1"/>
</dbReference>
<dbReference type="EMBL" id="FN869568">
    <property type="protein sequence ID" value="SJK83808.1"/>
    <property type="molecule type" value="Genomic_DNA"/>
</dbReference>
<dbReference type="GO" id="GO:0016020">
    <property type="term" value="C:membrane"/>
    <property type="evidence" value="ECO:0007669"/>
    <property type="project" value="InterPro"/>
</dbReference>
<dbReference type="AlphaFoldDB" id="A0A1R4A4B9"/>
<dbReference type="InterPro" id="IPR010982">
    <property type="entry name" value="Lambda_DNA-bd_dom_sf"/>
</dbReference>
<dbReference type="PROSITE" id="PS00501">
    <property type="entry name" value="SPASE_I_1"/>
    <property type="match status" value="1"/>
</dbReference>
<gene>
    <name evidence="5" type="ORF">HELO_2656C</name>
</gene>
<keyword evidence="1" id="KW-0645">Protease</keyword>
<dbReference type="GO" id="GO:0006508">
    <property type="term" value="P:proteolysis"/>
    <property type="evidence" value="ECO:0007669"/>
    <property type="project" value="UniProtKB-KW"/>
</dbReference>
<dbReference type="KEGG" id="hel:HELO_2656C"/>
<dbReference type="GO" id="GO:0004252">
    <property type="term" value="F:serine-type endopeptidase activity"/>
    <property type="evidence" value="ECO:0007669"/>
    <property type="project" value="InterPro"/>
</dbReference>
<dbReference type="InterPro" id="IPR039418">
    <property type="entry name" value="LexA-like"/>
</dbReference>
<name>A0A1R4A4B9_HALED</name>
<dbReference type="CDD" id="cd00093">
    <property type="entry name" value="HTH_XRE"/>
    <property type="match status" value="1"/>
</dbReference>
<dbReference type="InterPro" id="IPR001387">
    <property type="entry name" value="Cro/C1-type_HTH"/>
</dbReference>
<dbReference type="InterPro" id="IPR050077">
    <property type="entry name" value="LexA_repressor"/>
</dbReference>
<dbReference type="PROSITE" id="PS50943">
    <property type="entry name" value="HTH_CROC1"/>
    <property type="match status" value="1"/>
</dbReference>
<accession>A0A1R4A4B9</accession>
<dbReference type="Gene3D" id="2.10.109.10">
    <property type="entry name" value="Umud Fragment, subunit A"/>
    <property type="match status" value="1"/>
</dbReference>
<reference evidence="6" key="1">
    <citation type="journal article" date="2011" name="Environ. Microbiol.">
        <title>A blueprint of ectoine metabolism from the genome of the industrial producer Halomonas elongata DSM 2581(T).</title>
        <authorList>
            <person name="Schwibbert K."/>
            <person name="Marin-Sanguino A."/>
            <person name="Bagyan I."/>
            <person name="Heidrich G."/>
            <person name="Lentzen G."/>
            <person name="Seitz H."/>
            <person name="Rampp M."/>
            <person name="Schuster S.C."/>
            <person name="Klenk H.P."/>
            <person name="Pfeiffer F."/>
            <person name="Oesterhelt D."/>
            <person name="Kunte H.J."/>
        </authorList>
    </citation>
    <scope>NUCLEOTIDE SEQUENCE [LARGE SCALE GENOMIC DNA]</scope>
    <source>
        <strain evidence="6">ATCC 33173 / DSM 2581 / NBRC 15536 / NCIMB 2198 / 1H9</strain>
    </source>
</reference>
<dbReference type="GeneID" id="91009988"/>
<dbReference type="InterPro" id="IPR036286">
    <property type="entry name" value="LexA/Signal_pep-like_sf"/>
</dbReference>
<evidence type="ECO:0000256" key="1">
    <source>
        <dbReference type="ARBA" id="ARBA00022670"/>
    </source>
</evidence>
<dbReference type="PANTHER" id="PTHR33516:SF2">
    <property type="entry name" value="LEXA REPRESSOR-RELATED"/>
    <property type="match status" value="1"/>
</dbReference>
<protein>
    <submittedName>
        <fullName evidence="5">HTH/peptidase S24 domain protein</fullName>
    </submittedName>
</protein>
<feature type="domain" description="HTH cro/C1-type" evidence="4">
    <location>
        <begin position="8"/>
        <end position="61"/>
    </location>
</feature>
<evidence type="ECO:0000256" key="3">
    <source>
        <dbReference type="SAM" id="MobiDB-lite"/>
    </source>
</evidence>
<dbReference type="Pfam" id="PF00717">
    <property type="entry name" value="Peptidase_S24"/>
    <property type="match status" value="1"/>
</dbReference>
<dbReference type="SUPFAM" id="SSF51306">
    <property type="entry name" value="LexA/Signal peptidase"/>
    <property type="match status" value="1"/>
</dbReference>
<evidence type="ECO:0000256" key="2">
    <source>
        <dbReference type="ARBA" id="ARBA00022801"/>
    </source>
</evidence>
<evidence type="ECO:0000313" key="6">
    <source>
        <dbReference type="Proteomes" id="UP000008707"/>
    </source>
</evidence>
<dbReference type="Pfam" id="PF01381">
    <property type="entry name" value="HTH_3"/>
    <property type="match status" value="1"/>
</dbReference>
<organism evidence="5 6">
    <name type="scientific">Halomonas elongata (strain ATCC 33173 / DSM 2581 / NBRC 15536 / NCIMB 2198 / 1H9)</name>
    <dbReference type="NCBI Taxonomy" id="768066"/>
    <lineage>
        <taxon>Bacteria</taxon>
        <taxon>Pseudomonadati</taxon>
        <taxon>Pseudomonadota</taxon>
        <taxon>Gammaproteobacteria</taxon>
        <taxon>Oceanospirillales</taxon>
        <taxon>Halomonadaceae</taxon>
        <taxon>Halomonas</taxon>
    </lineage>
</organism>
<keyword evidence="2" id="KW-0378">Hydrolase</keyword>
<dbReference type="Gene3D" id="1.10.260.40">
    <property type="entry name" value="lambda repressor-like DNA-binding domains"/>
    <property type="match status" value="1"/>
</dbReference>
<dbReference type="SUPFAM" id="SSF47413">
    <property type="entry name" value="lambda repressor-like DNA-binding domains"/>
    <property type="match status" value="1"/>
</dbReference>
<evidence type="ECO:0000259" key="4">
    <source>
        <dbReference type="PROSITE" id="PS50943"/>
    </source>
</evidence>
<dbReference type="GO" id="GO:0003677">
    <property type="term" value="F:DNA binding"/>
    <property type="evidence" value="ECO:0007669"/>
    <property type="project" value="InterPro"/>
</dbReference>
<evidence type="ECO:0000313" key="5">
    <source>
        <dbReference type="EMBL" id="SJK83808.1"/>
    </source>
</evidence>
<sequence length="218" mass="23796">MDTLRNRLIETRRRIGLTQAQVARRSGMSQAAYQKLESGRSLSSRKLPSIARTLNVTAEWLEAGGDNPSQSQVDRTDAGNVSPITSGGRSVPEISWVQAGEWTEVENVEDINLSEVRHWPCPVSCSARTFALRVEGDSMAPTFPPGSIIFVDPEVPPISGKKVVAKLVDESKATFKQYIEDGDSKLLKAMNPNWPEPYVPINGNCVIIGTVVFAGTEV</sequence>
<dbReference type="InterPro" id="IPR019756">
    <property type="entry name" value="Pept_S26A_signal_pept_1_Ser-AS"/>
</dbReference>
<feature type="region of interest" description="Disordered" evidence="3">
    <location>
        <begin position="63"/>
        <end position="85"/>
    </location>
</feature>
<dbReference type="RefSeq" id="WP_405514859.1">
    <property type="nucleotide sequence ID" value="NC_014532.2"/>
</dbReference>
<proteinExistence type="predicted"/>